<evidence type="ECO:0000256" key="5">
    <source>
        <dbReference type="ARBA" id="ARBA00023136"/>
    </source>
</evidence>
<keyword evidence="4 6" id="KW-1133">Transmembrane helix</keyword>
<accession>A0AAD6VI82</accession>
<comment type="caution">
    <text evidence="7">The sequence shown here is derived from an EMBL/GenBank/DDBJ whole genome shotgun (WGS) entry which is preliminary data.</text>
</comment>
<keyword evidence="8" id="KW-1185">Reference proteome</keyword>
<evidence type="ECO:0000313" key="7">
    <source>
        <dbReference type="EMBL" id="KAJ7210387.1"/>
    </source>
</evidence>
<dbReference type="AlphaFoldDB" id="A0AAD6VI82"/>
<evidence type="ECO:0000313" key="8">
    <source>
        <dbReference type="Proteomes" id="UP001219525"/>
    </source>
</evidence>
<evidence type="ECO:0000256" key="6">
    <source>
        <dbReference type="SAM" id="Phobius"/>
    </source>
</evidence>
<dbReference type="Proteomes" id="UP001219525">
    <property type="component" value="Unassembled WGS sequence"/>
</dbReference>
<dbReference type="Pfam" id="PF03647">
    <property type="entry name" value="Tmemb_14"/>
    <property type="match status" value="1"/>
</dbReference>
<feature type="transmembrane region" description="Helical" evidence="6">
    <location>
        <begin position="31"/>
        <end position="50"/>
    </location>
</feature>
<dbReference type="InterPro" id="IPR005349">
    <property type="entry name" value="TMEM14"/>
</dbReference>
<organism evidence="7 8">
    <name type="scientific">Mycena pura</name>
    <dbReference type="NCBI Taxonomy" id="153505"/>
    <lineage>
        <taxon>Eukaryota</taxon>
        <taxon>Fungi</taxon>
        <taxon>Dikarya</taxon>
        <taxon>Basidiomycota</taxon>
        <taxon>Agaricomycotina</taxon>
        <taxon>Agaricomycetes</taxon>
        <taxon>Agaricomycetidae</taxon>
        <taxon>Agaricales</taxon>
        <taxon>Marasmiineae</taxon>
        <taxon>Mycenaceae</taxon>
        <taxon>Mycena</taxon>
    </lineage>
</organism>
<dbReference type="Gene3D" id="1.10.10.1740">
    <property type="entry name" value="Transmembrane protein 14-like"/>
    <property type="match status" value="1"/>
</dbReference>
<evidence type="ECO:0000256" key="1">
    <source>
        <dbReference type="ARBA" id="ARBA00004370"/>
    </source>
</evidence>
<evidence type="ECO:0000256" key="4">
    <source>
        <dbReference type="ARBA" id="ARBA00022989"/>
    </source>
</evidence>
<gene>
    <name evidence="7" type="ORF">GGX14DRAFT_450557</name>
</gene>
<comment type="similarity">
    <text evidence="2">Belongs to the TMEM14 family.</text>
</comment>
<proteinExistence type="inferred from homology"/>
<name>A0AAD6VI82_9AGAR</name>
<evidence type="ECO:0000256" key="2">
    <source>
        <dbReference type="ARBA" id="ARBA00007590"/>
    </source>
</evidence>
<comment type="subcellular location">
    <subcellularLocation>
        <location evidence="1">Membrane</location>
    </subcellularLocation>
</comment>
<reference evidence="7" key="1">
    <citation type="submission" date="2023-03" db="EMBL/GenBank/DDBJ databases">
        <title>Massive genome expansion in bonnet fungi (Mycena s.s.) driven by repeated elements and novel gene families across ecological guilds.</title>
        <authorList>
            <consortium name="Lawrence Berkeley National Laboratory"/>
            <person name="Harder C.B."/>
            <person name="Miyauchi S."/>
            <person name="Viragh M."/>
            <person name="Kuo A."/>
            <person name="Thoen E."/>
            <person name="Andreopoulos B."/>
            <person name="Lu D."/>
            <person name="Skrede I."/>
            <person name="Drula E."/>
            <person name="Henrissat B."/>
            <person name="Morin E."/>
            <person name="Kohler A."/>
            <person name="Barry K."/>
            <person name="LaButti K."/>
            <person name="Morin E."/>
            <person name="Salamov A."/>
            <person name="Lipzen A."/>
            <person name="Mereny Z."/>
            <person name="Hegedus B."/>
            <person name="Baldrian P."/>
            <person name="Stursova M."/>
            <person name="Weitz H."/>
            <person name="Taylor A."/>
            <person name="Grigoriev I.V."/>
            <person name="Nagy L.G."/>
            <person name="Martin F."/>
            <person name="Kauserud H."/>
        </authorList>
    </citation>
    <scope>NUCLEOTIDE SEQUENCE</scope>
    <source>
        <strain evidence="7">9144</strain>
    </source>
</reference>
<dbReference type="InterPro" id="IPR044890">
    <property type="entry name" value="TMEM14_sf"/>
</dbReference>
<keyword evidence="5 6" id="KW-0472">Membrane</keyword>
<protein>
    <submittedName>
        <fullName evidence="7">Uncharacterized protein</fullName>
    </submittedName>
</protein>
<dbReference type="GO" id="GO:0016020">
    <property type="term" value="C:membrane"/>
    <property type="evidence" value="ECO:0007669"/>
    <property type="project" value="UniProtKB-SubCell"/>
</dbReference>
<evidence type="ECO:0000256" key="3">
    <source>
        <dbReference type="ARBA" id="ARBA00022692"/>
    </source>
</evidence>
<feature type="transmembrane region" description="Helical" evidence="6">
    <location>
        <begin position="6"/>
        <end position="24"/>
    </location>
</feature>
<dbReference type="EMBL" id="JARJCW010000028">
    <property type="protein sequence ID" value="KAJ7210387.1"/>
    <property type="molecule type" value="Genomic_DNA"/>
</dbReference>
<keyword evidence="3 6" id="KW-0812">Transmembrane</keyword>
<sequence>MVRSPIPAFGMSLLCILGGGIAFMKKSSMPSLIAGVTVGMLYLFSGAQIADGRRSGLQGALAASALLTASSLPRITKGPIPKLLAMSSAVVGFYYARKLFLE</sequence>